<dbReference type="PANTHER" id="PTHR34388">
    <property type="entry name" value="DNA POLYMERASE III SUBUNIT DELTA"/>
    <property type="match status" value="1"/>
</dbReference>
<dbReference type="Gene3D" id="1.10.8.60">
    <property type="match status" value="1"/>
</dbReference>
<evidence type="ECO:0000256" key="3">
    <source>
        <dbReference type="ARBA" id="ARBA00022679"/>
    </source>
</evidence>
<evidence type="ECO:0000256" key="5">
    <source>
        <dbReference type="ARBA" id="ARBA00022705"/>
    </source>
</evidence>
<keyword evidence="5" id="KW-0235">DNA replication</keyword>
<reference evidence="11" key="1">
    <citation type="submission" date="2018-05" db="EMBL/GenBank/DDBJ databases">
        <authorList>
            <person name="Lanie J.A."/>
            <person name="Ng W.-L."/>
            <person name="Kazmierczak K.M."/>
            <person name="Andrzejewski T.M."/>
            <person name="Davidsen T.M."/>
            <person name="Wayne K.J."/>
            <person name="Tettelin H."/>
            <person name="Glass J.I."/>
            <person name="Rusch D."/>
            <person name="Podicherti R."/>
            <person name="Tsui H.-C.T."/>
            <person name="Winkler M.E."/>
        </authorList>
    </citation>
    <scope>NUCLEOTIDE SEQUENCE</scope>
</reference>
<dbReference type="InterPro" id="IPR027417">
    <property type="entry name" value="P-loop_NTPase"/>
</dbReference>
<dbReference type="GO" id="GO:0006261">
    <property type="term" value="P:DNA-templated DNA replication"/>
    <property type="evidence" value="ECO:0007669"/>
    <property type="project" value="TreeGrafter"/>
</dbReference>
<name>A0A381UZU0_9ZZZZ</name>
<dbReference type="AlphaFoldDB" id="A0A381UZU0"/>
<dbReference type="EMBL" id="UINC01007288">
    <property type="protein sequence ID" value="SVA32483.1"/>
    <property type="molecule type" value="Genomic_DNA"/>
</dbReference>
<dbReference type="Pfam" id="PF06144">
    <property type="entry name" value="DNA_pol3_delta"/>
    <property type="match status" value="1"/>
</dbReference>
<evidence type="ECO:0000256" key="8">
    <source>
        <dbReference type="ARBA" id="ARBA00049244"/>
    </source>
</evidence>
<evidence type="ECO:0000313" key="11">
    <source>
        <dbReference type="EMBL" id="SVA32483.1"/>
    </source>
</evidence>
<dbReference type="NCBIfam" id="TIGR01128">
    <property type="entry name" value="holA"/>
    <property type="match status" value="1"/>
</dbReference>
<gene>
    <name evidence="11" type="ORF">METZ01_LOCUS85337</name>
</gene>
<dbReference type="Gene3D" id="1.20.272.10">
    <property type="match status" value="1"/>
</dbReference>
<dbReference type="GO" id="GO:0009360">
    <property type="term" value="C:DNA polymerase III complex"/>
    <property type="evidence" value="ECO:0007669"/>
    <property type="project" value="InterPro"/>
</dbReference>
<evidence type="ECO:0000256" key="2">
    <source>
        <dbReference type="ARBA" id="ARBA00017703"/>
    </source>
</evidence>
<dbReference type="Pfam" id="PF21694">
    <property type="entry name" value="DNA_pol3_delta_C"/>
    <property type="match status" value="1"/>
</dbReference>
<dbReference type="InterPro" id="IPR005790">
    <property type="entry name" value="DNA_polIII_delta"/>
</dbReference>
<comment type="similarity">
    <text evidence="7">Belongs to the DNA polymerase HolA subunit family.</text>
</comment>
<dbReference type="InterPro" id="IPR010372">
    <property type="entry name" value="DNA_pol3_delta_N"/>
</dbReference>
<dbReference type="PANTHER" id="PTHR34388:SF1">
    <property type="entry name" value="DNA POLYMERASE III SUBUNIT DELTA"/>
    <property type="match status" value="1"/>
</dbReference>
<evidence type="ECO:0000256" key="6">
    <source>
        <dbReference type="ARBA" id="ARBA00022932"/>
    </source>
</evidence>
<comment type="catalytic activity">
    <reaction evidence="8">
        <text>DNA(n) + a 2'-deoxyribonucleoside 5'-triphosphate = DNA(n+1) + diphosphate</text>
        <dbReference type="Rhea" id="RHEA:22508"/>
        <dbReference type="Rhea" id="RHEA-COMP:17339"/>
        <dbReference type="Rhea" id="RHEA-COMP:17340"/>
        <dbReference type="ChEBI" id="CHEBI:33019"/>
        <dbReference type="ChEBI" id="CHEBI:61560"/>
        <dbReference type="ChEBI" id="CHEBI:173112"/>
        <dbReference type="EC" id="2.7.7.7"/>
    </reaction>
</comment>
<protein>
    <recommendedName>
        <fullName evidence="2">DNA polymerase III subunit delta</fullName>
        <ecNumber evidence="1">2.7.7.7</ecNumber>
    </recommendedName>
</protein>
<evidence type="ECO:0000259" key="10">
    <source>
        <dbReference type="Pfam" id="PF21694"/>
    </source>
</evidence>
<accession>A0A381UZU0</accession>
<evidence type="ECO:0000256" key="1">
    <source>
        <dbReference type="ARBA" id="ARBA00012417"/>
    </source>
</evidence>
<dbReference type="InterPro" id="IPR048466">
    <property type="entry name" value="DNA_pol3_delta-like_C"/>
</dbReference>
<dbReference type="Gene3D" id="3.40.50.300">
    <property type="entry name" value="P-loop containing nucleotide triphosphate hydrolases"/>
    <property type="match status" value="1"/>
</dbReference>
<feature type="domain" description="DNA polymerase III delta N-terminal" evidence="9">
    <location>
        <begin position="12"/>
        <end position="148"/>
    </location>
</feature>
<feature type="domain" description="DNA polymerase III delta subunit-like C-terminal" evidence="10">
    <location>
        <begin position="224"/>
        <end position="329"/>
    </location>
</feature>
<keyword evidence="4" id="KW-0548">Nucleotidyltransferase</keyword>
<dbReference type="GO" id="GO:0003887">
    <property type="term" value="F:DNA-directed DNA polymerase activity"/>
    <property type="evidence" value="ECO:0007669"/>
    <property type="project" value="UniProtKB-KW"/>
</dbReference>
<proteinExistence type="inferred from homology"/>
<evidence type="ECO:0000256" key="4">
    <source>
        <dbReference type="ARBA" id="ARBA00022695"/>
    </source>
</evidence>
<keyword evidence="3" id="KW-0808">Transferase</keyword>
<dbReference type="GO" id="GO:0003677">
    <property type="term" value="F:DNA binding"/>
    <property type="evidence" value="ECO:0007669"/>
    <property type="project" value="InterPro"/>
</dbReference>
<evidence type="ECO:0000256" key="7">
    <source>
        <dbReference type="ARBA" id="ARBA00034754"/>
    </source>
</evidence>
<sequence length="353" mass="40903">MNSENKLHKICLIYGNQQLLVDETTDSIIEDLLEGRQHEWALERFNAHELLKNTGESGKQNVEDLLISCETLPMLTDRKVIRIDNFELVKKSRNNIEKNNQHLLYETVEKIIKNPPESIWFVFTSTAMREQDFSNPLFHSIKQTGLIKKFTAHENATPLNWVIQRGDTKGLPLSADAARLLIDIVGSDLMDLDHELEKLSLYLSGEKITEEMIKEHIRGHKHFSVFRMTDALSRKELLPALEILEQQLQVTPREHVRLFSLIIMQFRRLLIIHSMLDQFYKESEIINKISLPAFLSKQVLAQARNFTSVELQNIYSELAELDLRIKFQSSLAPLILQDLFQRICSGQFQKKAG</sequence>
<organism evidence="11">
    <name type="scientific">marine metagenome</name>
    <dbReference type="NCBI Taxonomy" id="408172"/>
    <lineage>
        <taxon>unclassified sequences</taxon>
        <taxon>metagenomes</taxon>
        <taxon>ecological metagenomes</taxon>
    </lineage>
</organism>
<dbReference type="InterPro" id="IPR008921">
    <property type="entry name" value="DNA_pol3_clamp-load_cplx_C"/>
</dbReference>
<dbReference type="EC" id="2.7.7.7" evidence="1"/>
<keyword evidence="6" id="KW-0239">DNA-directed DNA polymerase</keyword>
<dbReference type="SUPFAM" id="SSF52540">
    <property type="entry name" value="P-loop containing nucleoside triphosphate hydrolases"/>
    <property type="match status" value="1"/>
</dbReference>
<evidence type="ECO:0000259" key="9">
    <source>
        <dbReference type="Pfam" id="PF06144"/>
    </source>
</evidence>
<dbReference type="SUPFAM" id="SSF48019">
    <property type="entry name" value="post-AAA+ oligomerization domain-like"/>
    <property type="match status" value="1"/>
</dbReference>